<evidence type="ECO:0000313" key="1">
    <source>
        <dbReference type="EMBL" id="CAH6720158.1"/>
    </source>
</evidence>
<sequence length="231" mass="26189">MHLKTSTLSNFDGSAELQSGNSKVIVSINGPIEPKPKQELPNVCSLEINLHPSQGLSTTRENLLVDKIRSILSSLIIKYKYPRQLISINIQIIRSELDSIIINNFENSPKDLKIFNFELSTILNCCYFALIDANIALYESFISIHSCIVNKQIKLNPSLEDLIECGSNHIIVLSIKDNQPNKIIFIDSKGKFSEKELLDVIDYNFNSAVGIFSEFKRLIDIKIDNDFVWKN</sequence>
<evidence type="ECO:0000313" key="2">
    <source>
        <dbReference type="Proteomes" id="UP001152531"/>
    </source>
</evidence>
<name>A0ACA9Y593_9ASCO</name>
<accession>A0ACA9Y593</accession>
<dbReference type="EMBL" id="CALSDN010000003">
    <property type="protein sequence ID" value="CAH6720158.1"/>
    <property type="molecule type" value="Genomic_DNA"/>
</dbReference>
<keyword evidence="2" id="KW-1185">Reference proteome</keyword>
<proteinExistence type="predicted"/>
<comment type="caution">
    <text evidence="1">The sequence shown here is derived from an EMBL/GenBank/DDBJ whole genome shotgun (WGS) entry which is preliminary data.</text>
</comment>
<dbReference type="Proteomes" id="UP001152531">
    <property type="component" value="Unassembled WGS sequence"/>
</dbReference>
<protein>
    <submittedName>
        <fullName evidence="1">Exosome complex component Rrp46p</fullName>
    </submittedName>
</protein>
<organism evidence="1 2">
    <name type="scientific">[Candida] jaroonii</name>
    <dbReference type="NCBI Taxonomy" id="467808"/>
    <lineage>
        <taxon>Eukaryota</taxon>
        <taxon>Fungi</taxon>
        <taxon>Dikarya</taxon>
        <taxon>Ascomycota</taxon>
        <taxon>Saccharomycotina</taxon>
        <taxon>Pichiomycetes</taxon>
        <taxon>Debaryomycetaceae</taxon>
        <taxon>Yamadazyma</taxon>
    </lineage>
</organism>
<gene>
    <name evidence="1" type="ORF">CLIB1444_03S05710</name>
</gene>
<reference evidence="1" key="1">
    <citation type="submission" date="2022-06" db="EMBL/GenBank/DDBJ databases">
        <authorList>
            <person name="Legras J.-L."/>
            <person name="Devillers H."/>
            <person name="Grondin C."/>
        </authorList>
    </citation>
    <scope>NUCLEOTIDE SEQUENCE</scope>
    <source>
        <strain evidence="1">CLIB 1444</strain>
    </source>
</reference>